<evidence type="ECO:0000256" key="3">
    <source>
        <dbReference type="ARBA" id="ARBA00022801"/>
    </source>
</evidence>
<accession>A0ABU0A3K2</accession>
<comment type="caution">
    <text evidence="5">The sequence shown here is derived from an EMBL/GenBank/DDBJ whole genome shotgun (WGS) entry which is preliminary data.</text>
</comment>
<comment type="similarity">
    <text evidence="2">Belongs to the glycosyl hydrolase 43 family.</text>
</comment>
<evidence type="ECO:0000313" key="5">
    <source>
        <dbReference type="EMBL" id="MDQ0257243.1"/>
    </source>
</evidence>
<organism evidence="5 6">
    <name type="scientific">Evansella vedderi</name>
    <dbReference type="NCBI Taxonomy" id="38282"/>
    <lineage>
        <taxon>Bacteria</taxon>
        <taxon>Bacillati</taxon>
        <taxon>Bacillota</taxon>
        <taxon>Bacilli</taxon>
        <taxon>Bacillales</taxon>
        <taxon>Bacillaceae</taxon>
        <taxon>Evansella</taxon>
    </lineage>
</organism>
<dbReference type="SUPFAM" id="SSF75005">
    <property type="entry name" value="Arabinanase/levansucrase/invertase"/>
    <property type="match status" value="1"/>
</dbReference>
<comment type="pathway">
    <text evidence="1">Glycan metabolism; L-arabinan degradation.</text>
</comment>
<dbReference type="InterPro" id="IPR023296">
    <property type="entry name" value="Glyco_hydro_beta-prop_sf"/>
</dbReference>
<dbReference type="EMBL" id="JAUSUG010000024">
    <property type="protein sequence ID" value="MDQ0257243.1"/>
    <property type="molecule type" value="Genomic_DNA"/>
</dbReference>
<name>A0ABU0A3K2_9BACI</name>
<reference evidence="5 6" key="1">
    <citation type="submission" date="2023-07" db="EMBL/GenBank/DDBJ databases">
        <title>Genomic Encyclopedia of Type Strains, Phase IV (KMG-IV): sequencing the most valuable type-strain genomes for metagenomic binning, comparative biology and taxonomic classification.</title>
        <authorList>
            <person name="Goeker M."/>
        </authorList>
    </citation>
    <scope>NUCLEOTIDE SEQUENCE [LARGE SCALE GENOMIC DNA]</scope>
    <source>
        <strain evidence="5 6">DSM 9768</strain>
    </source>
</reference>
<dbReference type="PANTHER" id="PTHR43301:SF3">
    <property type="entry name" value="ARABINAN ENDO-1,5-ALPHA-L-ARABINOSIDASE A-RELATED"/>
    <property type="match status" value="1"/>
</dbReference>
<dbReference type="Pfam" id="PF04616">
    <property type="entry name" value="Glyco_hydro_43"/>
    <property type="match status" value="1"/>
</dbReference>
<dbReference type="InterPro" id="IPR050727">
    <property type="entry name" value="GH43_arabinanases"/>
</dbReference>
<keyword evidence="6" id="KW-1185">Reference proteome</keyword>
<protein>
    <submittedName>
        <fullName evidence="5">Beta-xylosidase</fullName>
    </submittedName>
</protein>
<proteinExistence type="inferred from homology"/>
<sequence length="100" mass="10834">MKGPYLDRDGNDIINSSGTLILSSGDQFVGPGHNAIITDEAGQDWMIYHAIDKDEAWIGSGITRRPLMLDKIIWEDGWPTIENGVPGEGNQIGPVTGGRN</sequence>
<dbReference type="PANTHER" id="PTHR43301">
    <property type="entry name" value="ARABINAN ENDO-1,5-ALPHA-L-ARABINOSIDASE"/>
    <property type="match status" value="1"/>
</dbReference>
<gene>
    <name evidence="5" type="ORF">J2S74_004701</name>
</gene>
<evidence type="ECO:0000256" key="2">
    <source>
        <dbReference type="ARBA" id="ARBA00009865"/>
    </source>
</evidence>
<evidence type="ECO:0000256" key="4">
    <source>
        <dbReference type="ARBA" id="ARBA00023295"/>
    </source>
</evidence>
<evidence type="ECO:0000256" key="1">
    <source>
        <dbReference type="ARBA" id="ARBA00004834"/>
    </source>
</evidence>
<evidence type="ECO:0000313" key="6">
    <source>
        <dbReference type="Proteomes" id="UP001230005"/>
    </source>
</evidence>
<dbReference type="Proteomes" id="UP001230005">
    <property type="component" value="Unassembled WGS sequence"/>
</dbReference>
<keyword evidence="3" id="KW-0378">Hydrolase</keyword>
<dbReference type="Gene3D" id="2.115.10.20">
    <property type="entry name" value="Glycosyl hydrolase domain, family 43"/>
    <property type="match status" value="1"/>
</dbReference>
<keyword evidence="4" id="KW-0326">Glycosidase</keyword>
<dbReference type="InterPro" id="IPR006710">
    <property type="entry name" value="Glyco_hydro_43"/>
</dbReference>